<feature type="chain" id="PRO_5017586824" description="Cytolethal distending toxin subunit A" evidence="11">
    <location>
        <begin position="25"/>
        <end position="226"/>
    </location>
</feature>
<evidence type="ECO:0000256" key="5">
    <source>
        <dbReference type="ARBA" id="ARBA00022734"/>
    </source>
</evidence>
<name>A0A3D8JAL9_9HELI</name>
<evidence type="ECO:0000256" key="7">
    <source>
        <dbReference type="ARBA" id="ARBA00023136"/>
    </source>
</evidence>
<evidence type="ECO:0000256" key="1">
    <source>
        <dbReference type="ARBA" id="ARBA00004459"/>
    </source>
</evidence>
<dbReference type="Pfam" id="PF03498">
    <property type="entry name" value="CDtoxinA"/>
    <property type="match status" value="1"/>
</dbReference>
<evidence type="ECO:0000256" key="11">
    <source>
        <dbReference type="SAM" id="SignalP"/>
    </source>
</evidence>
<evidence type="ECO:0000256" key="3">
    <source>
        <dbReference type="ARBA" id="ARBA00022656"/>
    </source>
</evidence>
<evidence type="ECO:0000256" key="9">
    <source>
        <dbReference type="ARBA" id="ARBA00023237"/>
    </source>
</evidence>
<keyword evidence="4 11" id="KW-0732">Signal</keyword>
<dbReference type="InterPro" id="IPR015957">
    <property type="entry name" value="CDtoxinA"/>
</dbReference>
<keyword evidence="8" id="KW-0564">Palmitate</keyword>
<keyword evidence="3" id="KW-0800">Toxin</keyword>
<keyword evidence="9" id="KW-0998">Cell outer membrane</keyword>
<dbReference type="SUPFAM" id="SSF50370">
    <property type="entry name" value="Ricin B-like lectins"/>
    <property type="match status" value="1"/>
</dbReference>
<dbReference type="GO" id="GO:0090729">
    <property type="term" value="F:toxin activity"/>
    <property type="evidence" value="ECO:0007669"/>
    <property type="project" value="UniProtKB-KW"/>
</dbReference>
<comment type="caution">
    <text evidence="12">The sequence shown here is derived from an EMBL/GenBank/DDBJ whole genome shotgun (WGS) entry which is preliminary data.</text>
</comment>
<sequence>MQKYNKIFTTLLMSLGLMAYHINAIEPTPPSNKIERTEATKQGLENLKGYRKIAQTNSVPTLTSSSNPQDPIDITGTVSIVSISAGLLTIWGTAPGNWIFGFGPRDAVGIGSITDWQVITGSDGTLQFKNTITRTCLAGYVNGVIHVECNPNDSHQRWKINHFENGAVQLQNAAYGTCMQTPLFRHTVYYQISLVQCAQPGVQNSDQQWAIIPPQEGSAPLIRLKK</sequence>
<keyword evidence="10" id="KW-0449">Lipoprotein</keyword>
<dbReference type="PROSITE" id="PS50231">
    <property type="entry name" value="RICIN_B_LECTIN"/>
    <property type="match status" value="1"/>
</dbReference>
<gene>
    <name evidence="12" type="ORF">CQA57_00295</name>
</gene>
<evidence type="ECO:0000256" key="4">
    <source>
        <dbReference type="ARBA" id="ARBA00022729"/>
    </source>
</evidence>
<dbReference type="RefSeq" id="WP_115578238.1">
    <property type="nucleotide sequence ID" value="NZ_NXLX01000001.1"/>
</dbReference>
<dbReference type="GO" id="GO:0009279">
    <property type="term" value="C:cell outer membrane"/>
    <property type="evidence" value="ECO:0007669"/>
    <property type="project" value="UniProtKB-SubCell"/>
</dbReference>
<dbReference type="PRINTS" id="PR01387">
    <property type="entry name" value="CDTOXINA"/>
</dbReference>
<keyword evidence="6" id="KW-0843">Virulence</keyword>
<evidence type="ECO:0000256" key="10">
    <source>
        <dbReference type="ARBA" id="ARBA00023288"/>
    </source>
</evidence>
<keyword evidence="7" id="KW-0472">Membrane</keyword>
<dbReference type="Proteomes" id="UP000256695">
    <property type="component" value="Unassembled WGS sequence"/>
</dbReference>
<reference evidence="12 13" key="1">
    <citation type="submission" date="2018-04" db="EMBL/GenBank/DDBJ databases">
        <title>Novel Campyloabacter and Helicobacter Species and Strains.</title>
        <authorList>
            <person name="Mannion A.J."/>
            <person name="Shen Z."/>
            <person name="Fox J.G."/>
        </authorList>
    </citation>
    <scope>NUCLEOTIDE SEQUENCE [LARGE SCALE GENOMIC DNA]</scope>
    <source>
        <strain evidence="12 13">MIT 04-9362</strain>
    </source>
</reference>
<dbReference type="OrthoDB" id="5353389at2"/>
<protein>
    <recommendedName>
        <fullName evidence="2">Cytolethal distending toxin subunit A</fullName>
    </recommendedName>
</protein>
<dbReference type="InterPro" id="IPR003558">
    <property type="entry name" value="CDtoxinA/C"/>
</dbReference>
<dbReference type="GO" id="GO:0030246">
    <property type="term" value="F:carbohydrate binding"/>
    <property type="evidence" value="ECO:0007669"/>
    <property type="project" value="UniProtKB-KW"/>
</dbReference>
<evidence type="ECO:0000313" key="13">
    <source>
        <dbReference type="Proteomes" id="UP000256695"/>
    </source>
</evidence>
<comment type="subcellular location">
    <subcellularLocation>
        <location evidence="1">Cell outer membrane</location>
        <topology evidence="1">Lipid-anchor</topology>
    </subcellularLocation>
</comment>
<evidence type="ECO:0000256" key="2">
    <source>
        <dbReference type="ARBA" id="ARBA00016112"/>
    </source>
</evidence>
<evidence type="ECO:0000256" key="6">
    <source>
        <dbReference type="ARBA" id="ARBA00023026"/>
    </source>
</evidence>
<proteinExistence type="predicted"/>
<dbReference type="AlphaFoldDB" id="A0A3D8JAL9"/>
<dbReference type="Gene3D" id="2.80.10.50">
    <property type="match status" value="1"/>
</dbReference>
<feature type="signal peptide" evidence="11">
    <location>
        <begin position="1"/>
        <end position="24"/>
    </location>
</feature>
<dbReference type="InterPro" id="IPR035992">
    <property type="entry name" value="Ricin_B-like_lectins"/>
</dbReference>
<evidence type="ECO:0000256" key="8">
    <source>
        <dbReference type="ARBA" id="ARBA00023139"/>
    </source>
</evidence>
<keyword evidence="5" id="KW-0430">Lectin</keyword>
<accession>A0A3D8JAL9</accession>
<evidence type="ECO:0000313" key="12">
    <source>
        <dbReference type="EMBL" id="RDU74529.1"/>
    </source>
</evidence>
<dbReference type="CDD" id="cd23414">
    <property type="entry name" value="beta-trefoil_Ricin_CdtA"/>
    <property type="match status" value="1"/>
</dbReference>
<dbReference type="EMBL" id="NXLX01000001">
    <property type="protein sequence ID" value="RDU74529.1"/>
    <property type="molecule type" value="Genomic_DNA"/>
</dbReference>
<organism evidence="12 13">
    <name type="scientific">Helicobacter anseris</name>
    <dbReference type="NCBI Taxonomy" id="375926"/>
    <lineage>
        <taxon>Bacteria</taxon>
        <taxon>Pseudomonadati</taxon>
        <taxon>Campylobacterota</taxon>
        <taxon>Epsilonproteobacteria</taxon>
        <taxon>Campylobacterales</taxon>
        <taxon>Helicobacteraceae</taxon>
        <taxon>Helicobacter</taxon>
    </lineage>
</organism>
<keyword evidence="13" id="KW-1185">Reference proteome</keyword>